<reference evidence="4 5" key="1">
    <citation type="journal article" date="2014" name="Genome Biol. Evol.">
        <title>The genome of the myxosporean Thelohanellus kitauei shows adaptations to nutrient acquisition within its fish host.</title>
        <authorList>
            <person name="Yang Y."/>
            <person name="Xiong J."/>
            <person name="Zhou Z."/>
            <person name="Huo F."/>
            <person name="Miao W."/>
            <person name="Ran C."/>
            <person name="Liu Y."/>
            <person name="Zhang J."/>
            <person name="Feng J."/>
            <person name="Wang M."/>
            <person name="Wang M."/>
            <person name="Wang L."/>
            <person name="Yao B."/>
        </authorList>
    </citation>
    <scope>NUCLEOTIDE SEQUENCE [LARGE SCALE GENOMIC DNA]</scope>
    <source>
        <strain evidence="4">Wuqing</strain>
    </source>
</reference>
<evidence type="ECO:0000256" key="1">
    <source>
        <dbReference type="ARBA" id="ARBA00009658"/>
    </source>
</evidence>
<dbReference type="EMBL" id="JWZT01005277">
    <property type="protein sequence ID" value="KII61694.1"/>
    <property type="molecule type" value="Genomic_DNA"/>
</dbReference>
<sequence length="108" mass="12373">MLVPFIQQPIYFDVRTRPRSIPTITGTKDLQNVSITIRVLFRPEVNQLCNIFKNLGLDYDERILPSITSEVLKSVVAQFDAAELITQREAVKQHLLLGFKRNTEESGE</sequence>
<protein>
    <recommendedName>
        <fullName evidence="2">Prohibitin</fullName>
    </recommendedName>
</protein>
<accession>A0A0C2MBH6</accession>
<dbReference type="SUPFAM" id="SSF117892">
    <property type="entry name" value="Band 7/SPFH domain"/>
    <property type="match status" value="1"/>
</dbReference>
<dbReference type="CDD" id="cd03401">
    <property type="entry name" value="SPFH_prohibitin"/>
    <property type="match status" value="1"/>
</dbReference>
<organism evidence="4 5">
    <name type="scientific">Thelohanellus kitauei</name>
    <name type="common">Myxosporean</name>
    <dbReference type="NCBI Taxonomy" id="669202"/>
    <lineage>
        <taxon>Eukaryota</taxon>
        <taxon>Metazoa</taxon>
        <taxon>Cnidaria</taxon>
        <taxon>Myxozoa</taxon>
        <taxon>Myxosporea</taxon>
        <taxon>Bivalvulida</taxon>
        <taxon>Platysporina</taxon>
        <taxon>Myxobolidae</taxon>
        <taxon>Thelohanellus</taxon>
    </lineage>
</organism>
<comment type="similarity">
    <text evidence="1 2">Belongs to the prohibitin family.</text>
</comment>
<keyword evidence="2" id="KW-0999">Mitochondrion inner membrane</keyword>
<name>A0A0C2MBH6_THEKT</name>
<dbReference type="GO" id="GO:0007005">
    <property type="term" value="P:mitochondrion organization"/>
    <property type="evidence" value="ECO:0007669"/>
    <property type="project" value="TreeGrafter"/>
</dbReference>
<dbReference type="InterPro" id="IPR036013">
    <property type="entry name" value="Band_7/SPFH_dom_sf"/>
</dbReference>
<dbReference type="PRINTS" id="PR00679">
    <property type="entry name" value="PROHIBITIN"/>
</dbReference>
<gene>
    <name evidence="4" type="ORF">RF11_09352</name>
</gene>
<dbReference type="AlphaFoldDB" id="A0A0C2MBH6"/>
<dbReference type="Pfam" id="PF01145">
    <property type="entry name" value="Band_7"/>
    <property type="match status" value="1"/>
</dbReference>
<keyword evidence="2" id="KW-0472">Membrane</keyword>
<dbReference type="Gene3D" id="3.30.479.30">
    <property type="entry name" value="Band 7 domain"/>
    <property type="match status" value="1"/>
</dbReference>
<dbReference type="InterPro" id="IPR000163">
    <property type="entry name" value="Prohibitin"/>
</dbReference>
<dbReference type="PANTHER" id="PTHR23222:SF0">
    <property type="entry name" value="PROHIBITIN 1"/>
    <property type="match status" value="1"/>
</dbReference>
<dbReference type="GO" id="GO:0005743">
    <property type="term" value="C:mitochondrial inner membrane"/>
    <property type="evidence" value="ECO:0007669"/>
    <property type="project" value="UniProtKB-SubCell"/>
</dbReference>
<dbReference type="InterPro" id="IPR001107">
    <property type="entry name" value="Band_7"/>
</dbReference>
<feature type="domain" description="Band 7" evidence="3">
    <location>
        <begin position="3"/>
        <end position="94"/>
    </location>
</feature>
<evidence type="ECO:0000259" key="3">
    <source>
        <dbReference type="Pfam" id="PF01145"/>
    </source>
</evidence>
<evidence type="ECO:0000256" key="2">
    <source>
        <dbReference type="RuleBase" id="RU366048"/>
    </source>
</evidence>
<proteinExistence type="inferred from homology"/>
<dbReference type="PANTHER" id="PTHR23222">
    <property type="entry name" value="PROHIBITIN"/>
    <property type="match status" value="1"/>
</dbReference>
<comment type="caution">
    <text evidence="4">The sequence shown here is derived from an EMBL/GenBank/DDBJ whole genome shotgun (WGS) entry which is preliminary data.</text>
</comment>
<dbReference type="OrthoDB" id="275637at2759"/>
<dbReference type="Proteomes" id="UP000031668">
    <property type="component" value="Unassembled WGS sequence"/>
</dbReference>
<keyword evidence="2" id="KW-0496">Mitochondrion</keyword>
<keyword evidence="5" id="KW-1185">Reference proteome</keyword>
<evidence type="ECO:0000313" key="5">
    <source>
        <dbReference type="Proteomes" id="UP000031668"/>
    </source>
</evidence>
<evidence type="ECO:0000313" key="4">
    <source>
        <dbReference type="EMBL" id="KII61694.1"/>
    </source>
</evidence>
<comment type="subcellular location">
    <subcellularLocation>
        <location evidence="2">Mitochondrion inner membrane</location>
    </subcellularLocation>
</comment>